<dbReference type="AlphaFoldDB" id="A0A1K2I4A6"/>
<dbReference type="EMBL" id="FPKU01000003">
    <property type="protein sequence ID" value="SFZ86564.1"/>
    <property type="molecule type" value="Genomic_DNA"/>
</dbReference>
<dbReference type="SMART" id="SM00267">
    <property type="entry name" value="GGDEF"/>
    <property type="match status" value="1"/>
</dbReference>
<name>A0A1K2I4A6_9HYPH</name>
<dbReference type="Pfam" id="PF00990">
    <property type="entry name" value="GGDEF"/>
    <property type="match status" value="1"/>
</dbReference>
<dbReference type="Gene3D" id="3.30.450.40">
    <property type="match status" value="1"/>
</dbReference>
<dbReference type="InterPro" id="IPR003018">
    <property type="entry name" value="GAF"/>
</dbReference>
<dbReference type="GO" id="GO:0003824">
    <property type="term" value="F:catalytic activity"/>
    <property type="evidence" value="ECO:0007669"/>
    <property type="project" value="UniProtKB-ARBA"/>
</dbReference>
<dbReference type="OrthoDB" id="315417at2"/>
<protein>
    <submittedName>
        <fullName evidence="2">Diguanylate cyclase (GGDEF) domain-containing protein</fullName>
    </submittedName>
</protein>
<dbReference type="Pfam" id="PF01590">
    <property type="entry name" value="GAF"/>
    <property type="match status" value="1"/>
</dbReference>
<dbReference type="PANTHER" id="PTHR43102:SF2">
    <property type="entry name" value="GAF DOMAIN-CONTAINING PROTEIN"/>
    <property type="match status" value="1"/>
</dbReference>
<organism evidence="2 3">
    <name type="scientific">Devosia enhydra</name>
    <dbReference type="NCBI Taxonomy" id="665118"/>
    <lineage>
        <taxon>Bacteria</taxon>
        <taxon>Pseudomonadati</taxon>
        <taxon>Pseudomonadota</taxon>
        <taxon>Alphaproteobacteria</taxon>
        <taxon>Hyphomicrobiales</taxon>
        <taxon>Devosiaceae</taxon>
        <taxon>Devosia</taxon>
    </lineage>
</organism>
<dbReference type="InterPro" id="IPR029787">
    <property type="entry name" value="Nucleotide_cyclase"/>
</dbReference>
<dbReference type="Gene3D" id="3.30.70.270">
    <property type="match status" value="1"/>
</dbReference>
<accession>A0A1K2I4A6</accession>
<dbReference type="SUPFAM" id="SSF55781">
    <property type="entry name" value="GAF domain-like"/>
    <property type="match status" value="1"/>
</dbReference>
<dbReference type="PANTHER" id="PTHR43102">
    <property type="entry name" value="SLR1143 PROTEIN"/>
    <property type="match status" value="1"/>
</dbReference>
<dbReference type="FunFam" id="3.30.70.270:FF:000001">
    <property type="entry name" value="Diguanylate cyclase domain protein"/>
    <property type="match status" value="1"/>
</dbReference>
<evidence type="ECO:0000259" key="1">
    <source>
        <dbReference type="PROSITE" id="PS50887"/>
    </source>
</evidence>
<feature type="domain" description="GGDEF" evidence="1">
    <location>
        <begin position="202"/>
        <end position="332"/>
    </location>
</feature>
<dbReference type="Proteomes" id="UP000183447">
    <property type="component" value="Unassembled WGS sequence"/>
</dbReference>
<dbReference type="PROSITE" id="PS50887">
    <property type="entry name" value="GGDEF"/>
    <property type="match status" value="1"/>
</dbReference>
<dbReference type="CDD" id="cd01949">
    <property type="entry name" value="GGDEF"/>
    <property type="match status" value="1"/>
</dbReference>
<dbReference type="InterPro" id="IPR029016">
    <property type="entry name" value="GAF-like_dom_sf"/>
</dbReference>
<dbReference type="SMART" id="SM00065">
    <property type="entry name" value="GAF"/>
    <property type="match status" value="1"/>
</dbReference>
<evidence type="ECO:0000313" key="2">
    <source>
        <dbReference type="EMBL" id="SFZ86564.1"/>
    </source>
</evidence>
<dbReference type="NCBIfam" id="TIGR00254">
    <property type="entry name" value="GGDEF"/>
    <property type="match status" value="1"/>
</dbReference>
<dbReference type="STRING" id="665118.SAMN02983003_3748"/>
<sequence>MSIALEPARPFEPIRRSEAERLDALQAYDILDTPPEPEFDRITRLVTRIFDVPISTVTLVDADRQWFKSMQGLSICETPRSESFCDHSVQANAPLIVEDAREDPRFAENPQVVGPPHIRFYIGAPLRTLKGHVLGALCAIDSTPRKASARDIAILTDLADMVVEQIELRQTAAVDGLTGALRRSSFIDSAATAMRQTRARNEALSCLLLDADHFKRINDTRGHAAGDAVLQAIVESCRSVLRSSDIIGRLGGEEFCIMLPGADERRALGVAQRLQHAIAALPATQGHGVTVSIGISSAGPAHGDLSALISAADCALYAAKGRGRNCTVVSGRDDLSG</sequence>
<dbReference type="InterPro" id="IPR043128">
    <property type="entry name" value="Rev_trsase/Diguanyl_cyclase"/>
</dbReference>
<keyword evidence="3" id="KW-1185">Reference proteome</keyword>
<reference evidence="2 3" key="1">
    <citation type="submission" date="2016-11" db="EMBL/GenBank/DDBJ databases">
        <authorList>
            <person name="Jaros S."/>
            <person name="Januszkiewicz K."/>
            <person name="Wedrychowicz H."/>
        </authorList>
    </citation>
    <scope>NUCLEOTIDE SEQUENCE [LARGE SCALE GENOMIC DNA]</scope>
    <source>
        <strain evidence="2 3">ATCC 23634</strain>
    </source>
</reference>
<dbReference type="InterPro" id="IPR000160">
    <property type="entry name" value="GGDEF_dom"/>
</dbReference>
<gene>
    <name evidence="2" type="ORF">SAMN02983003_3748</name>
</gene>
<dbReference type="RefSeq" id="WP_072346211.1">
    <property type="nucleotide sequence ID" value="NZ_FPKU01000003.1"/>
</dbReference>
<evidence type="ECO:0000313" key="3">
    <source>
        <dbReference type="Proteomes" id="UP000183447"/>
    </source>
</evidence>
<dbReference type="SUPFAM" id="SSF55073">
    <property type="entry name" value="Nucleotide cyclase"/>
    <property type="match status" value="1"/>
</dbReference>
<proteinExistence type="predicted"/>